<dbReference type="Gene3D" id="3.30.450.40">
    <property type="match status" value="1"/>
</dbReference>
<feature type="domain" description="EAL" evidence="1">
    <location>
        <begin position="673"/>
        <end position="929"/>
    </location>
</feature>
<proteinExistence type="predicted"/>
<feature type="domain" description="GGDEF" evidence="2">
    <location>
        <begin position="534"/>
        <end position="666"/>
    </location>
</feature>
<dbReference type="EMBL" id="CP101988">
    <property type="protein sequence ID" value="UUI76607.1"/>
    <property type="molecule type" value="Genomic_DNA"/>
</dbReference>
<dbReference type="RefSeq" id="WP_227568890.1">
    <property type="nucleotide sequence ID" value="NZ_CP101988.1"/>
</dbReference>
<name>A0ABY5L1E7_9CELL</name>
<dbReference type="SUPFAM" id="SSF141868">
    <property type="entry name" value="EAL domain-like"/>
    <property type="match status" value="1"/>
</dbReference>
<gene>
    <name evidence="3" type="ORF">NP064_06905</name>
</gene>
<dbReference type="InterPro" id="IPR035919">
    <property type="entry name" value="EAL_sf"/>
</dbReference>
<dbReference type="Gene3D" id="3.30.70.270">
    <property type="match status" value="1"/>
</dbReference>
<accession>A0ABY5L1E7</accession>
<dbReference type="PANTHER" id="PTHR33121:SF79">
    <property type="entry name" value="CYCLIC DI-GMP PHOSPHODIESTERASE PDED-RELATED"/>
    <property type="match status" value="1"/>
</dbReference>
<dbReference type="Pfam" id="PF00563">
    <property type="entry name" value="EAL"/>
    <property type="match status" value="1"/>
</dbReference>
<dbReference type="CDD" id="cd01949">
    <property type="entry name" value="GGDEF"/>
    <property type="match status" value="1"/>
</dbReference>
<dbReference type="PROSITE" id="PS50883">
    <property type="entry name" value="EAL"/>
    <property type="match status" value="1"/>
</dbReference>
<dbReference type="Gene3D" id="3.20.20.450">
    <property type="entry name" value="EAL domain"/>
    <property type="match status" value="1"/>
</dbReference>
<dbReference type="InterPro" id="IPR029787">
    <property type="entry name" value="Nucleotide_cyclase"/>
</dbReference>
<evidence type="ECO:0000313" key="3">
    <source>
        <dbReference type="EMBL" id="UUI76607.1"/>
    </source>
</evidence>
<sequence length="932" mass="99918">MTTTLILRYVEERGGPQAVAETVAAARVPFTVEELDQASLWIGYDTRIRLFEAATAVLGDPRTAFGIGVTGLKHGIHHAIVPLLRAFGSPREVYRQLPRAVPKFTTTSTMDLVECGRNEATIHFRLHEGYTHSRLDCEYAQGLVATVPVIFGLPPARVRHTECESDGYPVCVYHVTWSGRRQRWWRAGHDEVGLAALRVQLEEFQDAAADLVSSDDLDEVLQRIVRRAVAAILAPSYLLVLDGADGPPLVRHHGLDPDQAGALAQRLVAGESLGSSAVVVDIASSRRDHGRLAAIYAEGHRPLEGDHSLLQAYARHAAAALDLLTALEGSRLEQSRTAALLGLAHDLAAADSAADVAAVVAREAPGITDCSAVGVLFWDQEAGALELVASSGLEEGTRDRLAKTPFRADRTPEIIELLTQHSPRMVRRQDASREVAAAMHLLGSANLVVAPMLAGDTLLGVAVAGWTTARTPAAQQSILARLTGVADQAAAALQNARLLSTVRRQAHHDSLTGLANRVLFSEQLDAVLEEEQDGWTTVLFCDLDNFKTVNDGLGHGAGDELLRQVAVRLREAIGPEHAVARLGGDEFAVAMRVEDERAAAAAGRRCVEAVSAPFRIDGNELRVTVSVGVALHHGPDGRGERLLAASDRAMYQAKQRGRNQVALATDATQGAPGPSLQAELRTALQEDQLRLHLQPVVDVSAPGLAKVVGAEALVRWQHPRLGLLAPAAFLTLAEETGHITAIDLWVLEAACRWLAATPPAAAAPLHVAVNLAGRTLVDPRFLATVRGALRRHGLTPGQLVLEIVESRSLVDLPGVVERLAELRQLGVRVSLDDFGTGFSTLSWLKNLPVDQIKIDRSFITALPDKASVALVRGVLALAKELGVEVVAEGVELFEQLEALRSADCHLVQGYLIGRPEPEPSLETRRVGVGATA</sequence>
<dbReference type="InterPro" id="IPR000160">
    <property type="entry name" value="GGDEF_dom"/>
</dbReference>
<dbReference type="NCBIfam" id="TIGR00254">
    <property type="entry name" value="GGDEF"/>
    <property type="match status" value="1"/>
</dbReference>
<evidence type="ECO:0000313" key="4">
    <source>
        <dbReference type="Proteomes" id="UP001316189"/>
    </source>
</evidence>
<dbReference type="Proteomes" id="UP001316189">
    <property type="component" value="Chromosome"/>
</dbReference>
<evidence type="ECO:0000259" key="2">
    <source>
        <dbReference type="PROSITE" id="PS50887"/>
    </source>
</evidence>
<evidence type="ECO:0000259" key="1">
    <source>
        <dbReference type="PROSITE" id="PS50883"/>
    </source>
</evidence>
<dbReference type="CDD" id="cd01948">
    <property type="entry name" value="EAL"/>
    <property type="match status" value="1"/>
</dbReference>
<reference evidence="3 4" key="1">
    <citation type="submission" date="2022-07" db="EMBL/GenBank/DDBJ databases">
        <title>Novel species in genus cellulomonas.</title>
        <authorList>
            <person name="Ye L."/>
        </authorList>
    </citation>
    <scope>NUCLEOTIDE SEQUENCE [LARGE SCALE GENOMIC DNA]</scope>
    <source>
        <strain evidence="4">zg-Y338</strain>
    </source>
</reference>
<dbReference type="SMART" id="SM00052">
    <property type="entry name" value="EAL"/>
    <property type="match status" value="1"/>
</dbReference>
<dbReference type="Pfam" id="PF00990">
    <property type="entry name" value="GGDEF"/>
    <property type="match status" value="1"/>
</dbReference>
<dbReference type="InterPro" id="IPR003018">
    <property type="entry name" value="GAF"/>
</dbReference>
<dbReference type="SUPFAM" id="SSF55781">
    <property type="entry name" value="GAF domain-like"/>
    <property type="match status" value="1"/>
</dbReference>
<dbReference type="SMART" id="SM00267">
    <property type="entry name" value="GGDEF"/>
    <property type="match status" value="1"/>
</dbReference>
<dbReference type="PANTHER" id="PTHR33121">
    <property type="entry name" value="CYCLIC DI-GMP PHOSPHODIESTERASE PDEF"/>
    <property type="match status" value="1"/>
</dbReference>
<dbReference type="PROSITE" id="PS50887">
    <property type="entry name" value="GGDEF"/>
    <property type="match status" value="1"/>
</dbReference>
<dbReference type="InterPro" id="IPR001633">
    <property type="entry name" value="EAL_dom"/>
</dbReference>
<dbReference type="InterPro" id="IPR029016">
    <property type="entry name" value="GAF-like_dom_sf"/>
</dbReference>
<keyword evidence="4" id="KW-1185">Reference proteome</keyword>
<organism evidence="3 4">
    <name type="scientific">Cellulomonas chengniuliangii</name>
    <dbReference type="NCBI Taxonomy" id="2968084"/>
    <lineage>
        <taxon>Bacteria</taxon>
        <taxon>Bacillati</taxon>
        <taxon>Actinomycetota</taxon>
        <taxon>Actinomycetes</taxon>
        <taxon>Micrococcales</taxon>
        <taxon>Cellulomonadaceae</taxon>
        <taxon>Cellulomonas</taxon>
    </lineage>
</organism>
<protein>
    <submittedName>
        <fullName evidence="3">EAL domain-containing protein</fullName>
    </submittedName>
</protein>
<dbReference type="InterPro" id="IPR050706">
    <property type="entry name" value="Cyclic-di-GMP_PDE-like"/>
</dbReference>
<dbReference type="SMART" id="SM00065">
    <property type="entry name" value="GAF"/>
    <property type="match status" value="1"/>
</dbReference>
<dbReference type="InterPro" id="IPR043128">
    <property type="entry name" value="Rev_trsase/Diguanyl_cyclase"/>
</dbReference>
<dbReference type="SUPFAM" id="SSF55073">
    <property type="entry name" value="Nucleotide cyclase"/>
    <property type="match status" value="1"/>
</dbReference>